<name>A0A7I8K0Q1_SPIIN</name>
<dbReference type="EMBL" id="LR746264">
    <property type="protein sequence ID" value="CAA7389386.1"/>
    <property type="molecule type" value="Genomic_DNA"/>
</dbReference>
<sequence>MKVRRPRFVPSLYRPWPASTFSTPPPVVAVAVLLLCVASQARANLPDRYTLRGGALSSSYRGGQPQEPQEYIDPTNPPVLPNEVPACSVQLLEQDFAHTYGSPPAYSNFSAPENCQWNRAVLEMSASCTGEQYDRISGVWIDSVEVLRTSTAEPTPAGVFWTVRKDVTRYSSLLVTRERHQACRGGGARRRRDTLPKLRHVWVMLENIVDDVYTGIYHLNLTLHFYQEGGDQAPPRSRSLLEAPPRLPPLLIEQFGTGSLNQERLDLLVSKPADLILPVSHDKGSNEGFWFRIQREADARTGNVQIPKHAYRAVLEIYASAHGDDEFWYSNPPSYYIDQNRITPRRGNGAFREVYATIDGLYAGSVVPFPVVFTGGFNPLLWAPVVAIGAFDLPSYSLDVTPFLGILLNGNTHRVGLGVSYGIPFWLVGANLHLWLDPQSNSVSAHFLKHQAPPVSINYSNKSQNLDGQFKLEAERVAHFEGWVRSSLGNLTYFLDQQYKFRSSISIENNGNTKEVYSKAKFKTDMRIEDAPNVILARLYHKAKYPITVYTAAGPGQQGTYLRTNVSHTMYEKGALTVGSTIFLNSFAHSQNSQGWMEYKNHSVLSGSASSQQTYKHNDNGICYIRIVNAEGGNLLRDQSSTDCHFA</sequence>
<gene>
    <name evidence="2" type="ORF">SI8410_01001434</name>
</gene>
<feature type="domain" description="Peptide N-acetyl-beta-D-glucosaminyl asparaginase amidase A N-terminal" evidence="1">
    <location>
        <begin position="83"/>
        <end position="175"/>
    </location>
</feature>
<dbReference type="InterPro" id="IPR056948">
    <property type="entry name" value="PNGaseA_N"/>
</dbReference>
<dbReference type="InterPro" id="IPR021102">
    <property type="entry name" value="PNGase_A"/>
</dbReference>
<dbReference type="PANTHER" id="PTHR31104">
    <property type="entry name" value="PEPTIDE-N4-(N-ACETYL-BETA-GLUCOSAMINYL)ASPARAGINE AMIDASE A PROTEIN"/>
    <property type="match status" value="1"/>
</dbReference>
<dbReference type="AlphaFoldDB" id="A0A7I8K0Q1"/>
<dbReference type="Pfam" id="PF12222">
    <property type="entry name" value="PNGaseA"/>
    <property type="match status" value="2"/>
</dbReference>
<dbReference type="OrthoDB" id="1612078at2759"/>
<feature type="domain" description="Peptide N-acetyl-beta-D-glucosaminyl asparaginase amidase A N-terminal" evidence="1">
    <location>
        <begin position="201"/>
        <end position="449"/>
    </location>
</feature>
<organism evidence="2 3">
    <name type="scientific">Spirodela intermedia</name>
    <name type="common">Intermediate duckweed</name>
    <dbReference type="NCBI Taxonomy" id="51605"/>
    <lineage>
        <taxon>Eukaryota</taxon>
        <taxon>Viridiplantae</taxon>
        <taxon>Streptophyta</taxon>
        <taxon>Embryophyta</taxon>
        <taxon>Tracheophyta</taxon>
        <taxon>Spermatophyta</taxon>
        <taxon>Magnoliopsida</taxon>
        <taxon>Liliopsida</taxon>
        <taxon>Araceae</taxon>
        <taxon>Lemnoideae</taxon>
        <taxon>Spirodela</taxon>
    </lineage>
</organism>
<evidence type="ECO:0000313" key="3">
    <source>
        <dbReference type="Proteomes" id="UP000663760"/>
    </source>
</evidence>
<evidence type="ECO:0000259" key="1">
    <source>
        <dbReference type="Pfam" id="PF12222"/>
    </source>
</evidence>
<evidence type="ECO:0000313" key="2">
    <source>
        <dbReference type="EMBL" id="CAA7389386.1"/>
    </source>
</evidence>
<reference evidence="2" key="1">
    <citation type="submission" date="2020-02" db="EMBL/GenBank/DDBJ databases">
        <authorList>
            <person name="Scholz U."/>
            <person name="Mascher M."/>
            <person name="Fiebig A."/>
        </authorList>
    </citation>
    <scope>NUCLEOTIDE SEQUENCE</scope>
</reference>
<protein>
    <recommendedName>
        <fullName evidence="1">Peptide N-acetyl-beta-D-glucosaminyl asparaginase amidase A N-terminal domain-containing protein</fullName>
    </recommendedName>
</protein>
<keyword evidence="3" id="KW-1185">Reference proteome</keyword>
<accession>A0A7I8K0Q1</accession>
<dbReference type="Proteomes" id="UP000663760">
    <property type="component" value="Chromosome 1"/>
</dbReference>
<proteinExistence type="predicted"/>